<protein>
    <submittedName>
        <fullName evidence="2">Uncharacterized protein</fullName>
    </submittedName>
</protein>
<evidence type="ECO:0000256" key="1">
    <source>
        <dbReference type="SAM" id="MobiDB-lite"/>
    </source>
</evidence>
<gene>
    <name evidence="2" type="ORF">FIBSPDRAFT_948108</name>
</gene>
<proteinExistence type="predicted"/>
<accession>A0A166R396</accession>
<dbReference type="Proteomes" id="UP000076532">
    <property type="component" value="Unassembled WGS sequence"/>
</dbReference>
<evidence type="ECO:0000313" key="3">
    <source>
        <dbReference type="Proteomes" id="UP000076532"/>
    </source>
</evidence>
<reference evidence="2 3" key="1">
    <citation type="journal article" date="2016" name="Mol. Biol. Evol.">
        <title>Comparative Genomics of Early-Diverging Mushroom-Forming Fungi Provides Insights into the Origins of Lignocellulose Decay Capabilities.</title>
        <authorList>
            <person name="Nagy L.G."/>
            <person name="Riley R."/>
            <person name="Tritt A."/>
            <person name="Adam C."/>
            <person name="Daum C."/>
            <person name="Floudas D."/>
            <person name="Sun H."/>
            <person name="Yadav J.S."/>
            <person name="Pangilinan J."/>
            <person name="Larsson K.H."/>
            <person name="Matsuura K."/>
            <person name="Barry K."/>
            <person name="Labutti K."/>
            <person name="Kuo R."/>
            <person name="Ohm R.A."/>
            <person name="Bhattacharya S.S."/>
            <person name="Shirouzu T."/>
            <person name="Yoshinaga Y."/>
            <person name="Martin F.M."/>
            <person name="Grigoriev I.V."/>
            <person name="Hibbett D.S."/>
        </authorList>
    </citation>
    <scope>NUCLEOTIDE SEQUENCE [LARGE SCALE GENOMIC DNA]</scope>
    <source>
        <strain evidence="2 3">CBS 109695</strain>
    </source>
</reference>
<name>A0A166R396_9AGAM</name>
<feature type="compositionally biased region" description="Low complexity" evidence="1">
    <location>
        <begin position="1"/>
        <end position="34"/>
    </location>
</feature>
<feature type="region of interest" description="Disordered" evidence="1">
    <location>
        <begin position="1"/>
        <end position="37"/>
    </location>
</feature>
<evidence type="ECO:0000313" key="2">
    <source>
        <dbReference type="EMBL" id="KZP27854.1"/>
    </source>
</evidence>
<organism evidence="2 3">
    <name type="scientific">Athelia psychrophila</name>
    <dbReference type="NCBI Taxonomy" id="1759441"/>
    <lineage>
        <taxon>Eukaryota</taxon>
        <taxon>Fungi</taxon>
        <taxon>Dikarya</taxon>
        <taxon>Basidiomycota</taxon>
        <taxon>Agaricomycotina</taxon>
        <taxon>Agaricomycetes</taxon>
        <taxon>Agaricomycetidae</taxon>
        <taxon>Atheliales</taxon>
        <taxon>Atheliaceae</taxon>
        <taxon>Athelia</taxon>
    </lineage>
</organism>
<dbReference type="AlphaFoldDB" id="A0A166R396"/>
<keyword evidence="3" id="KW-1185">Reference proteome</keyword>
<dbReference type="PROSITE" id="PS51257">
    <property type="entry name" value="PROKAR_LIPOPROTEIN"/>
    <property type="match status" value="1"/>
</dbReference>
<dbReference type="EMBL" id="KV417506">
    <property type="protein sequence ID" value="KZP27854.1"/>
    <property type="molecule type" value="Genomic_DNA"/>
</dbReference>
<sequence length="135" mass="14751">MSDKTTSSFELSSPTTTTSPTTATSPTTTACPVTPKSPQMPIPILKYKQSAQTLTSKSSMRSFIEPPVLDICAWEGHGSYLPPVPTSPIRSEFDLYSLYMAYPDDDASIVAAPGDHDQHHDQHHDIVLNYTPDIV</sequence>